<keyword evidence="3" id="KW-1185">Reference proteome</keyword>
<protein>
    <submittedName>
        <fullName evidence="2">Uncharacterized protein</fullName>
    </submittedName>
</protein>
<dbReference type="OrthoDB" id="10569099at2759"/>
<name>A0A6A4N4F7_LUPAL</name>
<proteinExistence type="predicted"/>
<evidence type="ECO:0000313" key="3">
    <source>
        <dbReference type="Proteomes" id="UP000447434"/>
    </source>
</evidence>
<evidence type="ECO:0000313" key="2">
    <source>
        <dbReference type="EMBL" id="KAE9586285.1"/>
    </source>
</evidence>
<keyword evidence="1" id="KW-0472">Membrane</keyword>
<keyword evidence="1" id="KW-1133">Transmembrane helix</keyword>
<keyword evidence="1" id="KW-0812">Transmembrane</keyword>
<accession>A0A6A4N4F7</accession>
<sequence length="86" mass="9725">MAQMLVSFTTPEVLGKGILFLLFYFCIAEDVLSRGIMKLVNDHNQSPVASPKSICTPSHVLYTYDILIFYKGIKKELTCLKQLLLL</sequence>
<reference evidence="3" key="1">
    <citation type="journal article" date="2020" name="Nat. Commun.">
        <title>Genome sequence of the cluster root forming white lupin.</title>
        <authorList>
            <person name="Hufnagel B."/>
            <person name="Marques A."/>
            <person name="Soriano A."/>
            <person name="Marques L."/>
            <person name="Divol F."/>
            <person name="Doumas P."/>
            <person name="Sallet E."/>
            <person name="Mancinotti D."/>
            <person name="Carrere S."/>
            <person name="Marande W."/>
            <person name="Arribat S."/>
            <person name="Keller J."/>
            <person name="Huneau C."/>
            <person name="Blein T."/>
            <person name="Aime D."/>
            <person name="Laguerre M."/>
            <person name="Taylor J."/>
            <person name="Schubert V."/>
            <person name="Nelson M."/>
            <person name="Geu-Flores F."/>
            <person name="Crespi M."/>
            <person name="Gallardo-Guerrero K."/>
            <person name="Delaux P.-M."/>
            <person name="Salse J."/>
            <person name="Berges H."/>
            <person name="Guyot R."/>
            <person name="Gouzy J."/>
            <person name="Peret B."/>
        </authorList>
    </citation>
    <scope>NUCLEOTIDE SEQUENCE [LARGE SCALE GENOMIC DNA]</scope>
    <source>
        <strain evidence="3">cv. Amiga</strain>
    </source>
</reference>
<gene>
    <name evidence="2" type="ORF">Lalb_Chr24g0400191</name>
</gene>
<dbReference type="EMBL" id="WOCE01000024">
    <property type="protein sequence ID" value="KAE9586285.1"/>
    <property type="molecule type" value="Genomic_DNA"/>
</dbReference>
<comment type="caution">
    <text evidence="2">The sequence shown here is derived from an EMBL/GenBank/DDBJ whole genome shotgun (WGS) entry which is preliminary data.</text>
</comment>
<evidence type="ECO:0000256" key="1">
    <source>
        <dbReference type="SAM" id="Phobius"/>
    </source>
</evidence>
<organism evidence="2 3">
    <name type="scientific">Lupinus albus</name>
    <name type="common">White lupine</name>
    <name type="synonym">Lupinus termis</name>
    <dbReference type="NCBI Taxonomy" id="3870"/>
    <lineage>
        <taxon>Eukaryota</taxon>
        <taxon>Viridiplantae</taxon>
        <taxon>Streptophyta</taxon>
        <taxon>Embryophyta</taxon>
        <taxon>Tracheophyta</taxon>
        <taxon>Spermatophyta</taxon>
        <taxon>Magnoliopsida</taxon>
        <taxon>eudicotyledons</taxon>
        <taxon>Gunneridae</taxon>
        <taxon>Pentapetalae</taxon>
        <taxon>rosids</taxon>
        <taxon>fabids</taxon>
        <taxon>Fabales</taxon>
        <taxon>Fabaceae</taxon>
        <taxon>Papilionoideae</taxon>
        <taxon>50 kb inversion clade</taxon>
        <taxon>genistoids sensu lato</taxon>
        <taxon>core genistoids</taxon>
        <taxon>Genisteae</taxon>
        <taxon>Lupinus</taxon>
    </lineage>
</organism>
<feature type="transmembrane region" description="Helical" evidence="1">
    <location>
        <begin position="13"/>
        <end position="32"/>
    </location>
</feature>
<dbReference type="Proteomes" id="UP000447434">
    <property type="component" value="Chromosome 24"/>
</dbReference>
<dbReference type="AlphaFoldDB" id="A0A6A4N4F7"/>